<protein>
    <submittedName>
        <fullName evidence="15">Polyprotein P2a</fullName>
    </submittedName>
</protein>
<keyword evidence="5" id="KW-0688">Ribosomal frameshifting</keyword>
<dbReference type="GO" id="GO:0006508">
    <property type="term" value="P:proteolysis"/>
    <property type="evidence" value="ECO:0007669"/>
    <property type="project" value="UniProtKB-KW"/>
</dbReference>
<proteinExistence type="predicted"/>
<keyword evidence="7" id="KW-0720">Serine protease</keyword>
<dbReference type="GO" id="GO:0075523">
    <property type="term" value="P:viral translational frameshifting"/>
    <property type="evidence" value="ECO:0007669"/>
    <property type="project" value="UniProtKB-KW"/>
</dbReference>
<evidence type="ECO:0000256" key="13">
    <source>
        <dbReference type="SAM" id="Phobius"/>
    </source>
</evidence>
<name>A0A8F8N515_9VIRU</name>
<keyword evidence="6" id="KW-0378">Hydrolase</keyword>
<evidence type="ECO:0000256" key="5">
    <source>
        <dbReference type="ARBA" id="ARBA00022758"/>
    </source>
</evidence>
<dbReference type="InterPro" id="IPR009003">
    <property type="entry name" value="Peptidase_S1_PA"/>
</dbReference>
<evidence type="ECO:0000256" key="8">
    <source>
        <dbReference type="ARBA" id="ARBA00022870"/>
    </source>
</evidence>
<evidence type="ECO:0000256" key="3">
    <source>
        <dbReference type="ARBA" id="ARBA00022670"/>
    </source>
</evidence>
<dbReference type="InterPro" id="IPR000382">
    <property type="entry name" value="Peptidase_S39B_luteovirus"/>
</dbReference>
<evidence type="ECO:0000256" key="1">
    <source>
        <dbReference type="ARBA" id="ARBA00004301"/>
    </source>
</evidence>
<accession>A0A8F8N515</accession>
<evidence type="ECO:0000259" key="14">
    <source>
        <dbReference type="PROSITE" id="PS51868"/>
    </source>
</evidence>
<comment type="subcellular location">
    <subcellularLocation>
        <location evidence="1">Host membrane</location>
        <topology evidence="1">Multi-pass membrane protein</topology>
    </subcellularLocation>
</comment>
<dbReference type="GO" id="GO:0004252">
    <property type="term" value="F:serine-type endopeptidase activity"/>
    <property type="evidence" value="ECO:0007669"/>
    <property type="project" value="InterPro"/>
</dbReference>
<feature type="compositionally biased region" description="Basic residues" evidence="12">
    <location>
        <begin position="529"/>
        <end position="544"/>
    </location>
</feature>
<dbReference type="Gene3D" id="2.40.10.10">
    <property type="entry name" value="Trypsin-like serine proteases"/>
    <property type="match status" value="2"/>
</dbReference>
<reference evidence="15" key="1">
    <citation type="submission" date="2020-10" db="EMBL/GenBank/DDBJ databases">
        <title>Plant Virus Collection isolate.</title>
        <authorList>
            <person name="Knierim D."/>
            <person name="Margaria P."/>
            <person name="Menzel W."/>
            <person name="Winter S."/>
        </authorList>
    </citation>
    <scope>NUCLEOTIDE SEQUENCE</scope>
    <source>
        <strain evidence="15">DSMZ PV-0913</strain>
    </source>
</reference>
<evidence type="ECO:0000256" key="6">
    <source>
        <dbReference type="ARBA" id="ARBA00022801"/>
    </source>
</evidence>
<evidence type="ECO:0000256" key="7">
    <source>
        <dbReference type="ARBA" id="ARBA00022825"/>
    </source>
</evidence>
<dbReference type="GO" id="GO:0033644">
    <property type="term" value="C:host cell membrane"/>
    <property type="evidence" value="ECO:0007669"/>
    <property type="project" value="UniProtKB-SubCell"/>
</dbReference>
<keyword evidence="9 13" id="KW-1133">Transmembrane helix</keyword>
<keyword evidence="3" id="KW-0645">Protease</keyword>
<dbReference type="EMBL" id="MW197141">
    <property type="protein sequence ID" value="QYA72257.1"/>
    <property type="molecule type" value="Genomic_RNA"/>
</dbReference>
<evidence type="ECO:0000256" key="2">
    <source>
        <dbReference type="ARBA" id="ARBA00022520"/>
    </source>
</evidence>
<dbReference type="InterPro" id="IPR043504">
    <property type="entry name" value="Peptidase_S1_PA_chymotrypsin"/>
</dbReference>
<feature type="transmembrane region" description="Helical" evidence="13">
    <location>
        <begin position="37"/>
        <end position="59"/>
    </location>
</feature>
<organism evidence="15">
    <name type="scientific">Sowbane mosaic virus</name>
    <dbReference type="NCBI Taxonomy" id="378833"/>
    <lineage>
        <taxon>Viruses</taxon>
        <taxon>Riboviria</taxon>
        <taxon>Orthornavirae</taxon>
        <taxon>Pisuviricota</taxon>
        <taxon>Pisoniviricetes</taxon>
        <taxon>Sobelivirales</taxon>
        <taxon>Solemoviridae</taxon>
        <taxon>Sobemovirus</taxon>
        <taxon>Sobemovirus SOMV</taxon>
    </lineage>
</organism>
<evidence type="ECO:0000256" key="10">
    <source>
        <dbReference type="ARBA" id="ARBA00023136"/>
    </source>
</evidence>
<sequence length="552" mass="60521">MYRSPFGYLLLLISLPAGAVTYDCIRGDCQAGPNSLMMALMTLLTTGMWWVVSLSLFWIERQRYRSAEEKISRPKRLRLIGDPYLDPCDGIVGKILDDCTGSVQEVVIQPKWWRFINMSSPTINQDEDNECAILGNSYSQVEPRREPGSFVLLKVNEEVVGAGCRVIYEGGDYLLTAHHVWSQAPNNIAKGGKTVEISTEMKPYLSSKNKVLDFCLVPIPAAVWSNLGVKSSKIASLHQRSNITVYGGTASTMLLSSFGVAEADDNPLRIIHKASTARAWSGSPLYNSNGLVLGVHLGYDQLGSTNRAVNIGYVLRMTSSNETAPPDLNFVEITEDEAVDRPSFDEYEIEGFGKIRTRAREYYIPRDKDWNKYDDEDDDAFFDVPVALWLNSNETIEKPLNFKGAASSPRLPPLLSSGTTPGKAVDTIRKESDYNLLVGRLVSLERALEKLSQSVLNLQVKPSQSCLNTIGQQEDRKLSLARSSSKQSGSDAPSPQKTSPAVATSSPAGTQLPGPVVASEPTNGLGQQSKKKSRGSRRKGKKSAKTPAPVAH</sequence>
<keyword evidence="4 13" id="KW-0812">Transmembrane</keyword>
<keyword evidence="10 13" id="KW-0472">Membrane</keyword>
<dbReference type="GO" id="GO:0016020">
    <property type="term" value="C:membrane"/>
    <property type="evidence" value="ECO:0007669"/>
    <property type="project" value="InterPro"/>
</dbReference>
<dbReference type="SUPFAM" id="SSF50494">
    <property type="entry name" value="Trypsin-like serine proteases"/>
    <property type="match status" value="1"/>
</dbReference>
<evidence type="ECO:0000313" key="15">
    <source>
        <dbReference type="EMBL" id="QYA72257.1"/>
    </source>
</evidence>
<keyword evidence="2" id="KW-0191">Covalent protein-RNA linkage</keyword>
<evidence type="ECO:0000256" key="12">
    <source>
        <dbReference type="SAM" id="MobiDB-lite"/>
    </source>
</evidence>
<keyword evidence="8" id="KW-1043">Host membrane</keyword>
<evidence type="ECO:0000256" key="4">
    <source>
        <dbReference type="ARBA" id="ARBA00022692"/>
    </source>
</evidence>
<dbReference type="PROSITE" id="PS51868">
    <property type="entry name" value="PEPTIDASE_S39"/>
    <property type="match status" value="1"/>
</dbReference>
<evidence type="ECO:0000256" key="9">
    <source>
        <dbReference type="ARBA" id="ARBA00022989"/>
    </source>
</evidence>
<comment type="function">
    <text evidence="11">Covalently attached to the 5' extremity of the genomic and subgenomic RNAs. It may serve as a primer for the replicase.</text>
</comment>
<feature type="region of interest" description="Disordered" evidence="12">
    <location>
        <begin position="469"/>
        <end position="552"/>
    </location>
</feature>
<feature type="domain" description="Peptidase S39" evidence="14">
    <location>
        <begin position="133"/>
        <end position="325"/>
    </location>
</feature>
<feature type="compositionally biased region" description="Polar residues" evidence="12">
    <location>
        <begin position="481"/>
        <end position="509"/>
    </location>
</feature>
<evidence type="ECO:0000256" key="11">
    <source>
        <dbReference type="ARBA" id="ARBA00029410"/>
    </source>
</evidence>